<accession>A0A7C3Z2W6</accession>
<dbReference type="GO" id="GO:0009279">
    <property type="term" value="C:cell outer membrane"/>
    <property type="evidence" value="ECO:0007669"/>
    <property type="project" value="TreeGrafter"/>
</dbReference>
<dbReference type="Pfam" id="PF19838">
    <property type="entry name" value="LptD_2"/>
    <property type="match status" value="1"/>
</dbReference>
<dbReference type="GO" id="GO:1990351">
    <property type="term" value="C:transporter complex"/>
    <property type="evidence" value="ECO:0007669"/>
    <property type="project" value="TreeGrafter"/>
</dbReference>
<proteinExistence type="predicted"/>
<sequence>MILILLLFLSRTEDTSDIVTYYGKRIFYFPKEEKIILVDSAWVRYRDYAIYSDTIVYDLKTSILSAYKGVNFQSATESIAGSEFHFNLETRKGMMREAKTRTAGGFLKANALYLIKEKTLLAEDCYYTTCDHIPPHYQFYGKRVKILLDDMAITEPILLDIRRLPIAFAPFWFFPIAEKRKSGLLPFKVGQSKMEGYYARGIAYYLVLNDYSDLTFYLDVMQKKGLRPRVEGVYLIRPFAEGNLLLTYIDEWDTKRKRYSANVKHSSIFLFDSDLTCYIDYTSDARYFPDYAEEKVEWLKQEITDEVSWARRIKRFGKVDMRLRYFHDFPRNITTFSFPSFHFSLFQRPLFSKFTISPSLSITQEKYQDKDTIGRDSLRKREERASFNLGSSFPPIPFGSVSIFNTLSGGQTEEEVFFPERRFKKSRYLQSQNGLSLSQFLTEGVYLGENFGYNHRLEFQGDSVVPSVNYQFSFSSGLSLYRLYSLSFFTLKRFLHQVSPSLSYTYEPEVRIKGIWGVPRFDTIPKGHTIGLNIGNSFQGKFGKDEIVSNIGNINLGLSYNIVEKRLTPLFVSADFILFNQPNAFARTFLSFNLPLDSLKPKAFSITTSFSYQLGRVFFLSSDTLAKKNPLTISFSHFYSGRDNHMLTYTLGVALRGWEFTIDGGYNIARKERTNYSLKIWRDLHCWEFLADLSGFGGNWRYDFRVRIKKIPDVSIGKGILDFILP</sequence>
<dbReference type="InterPro" id="IPR050218">
    <property type="entry name" value="LptD"/>
</dbReference>
<feature type="domain" description="LPS-assembly protein LptD central" evidence="1">
    <location>
        <begin position="153"/>
        <end position="565"/>
    </location>
</feature>
<name>A0A7C3Z2W6_UNCW3</name>
<dbReference type="AlphaFoldDB" id="A0A7C3Z2W6"/>
<dbReference type="PANTHER" id="PTHR30189:SF1">
    <property type="entry name" value="LPS-ASSEMBLY PROTEIN LPTD"/>
    <property type="match status" value="1"/>
</dbReference>
<evidence type="ECO:0000259" key="1">
    <source>
        <dbReference type="Pfam" id="PF19838"/>
    </source>
</evidence>
<comment type="caution">
    <text evidence="2">The sequence shown here is derived from an EMBL/GenBank/DDBJ whole genome shotgun (WGS) entry which is preliminary data.</text>
</comment>
<protein>
    <submittedName>
        <fullName evidence="2">LPS-assembly protein LptD</fullName>
    </submittedName>
</protein>
<reference evidence="2" key="1">
    <citation type="journal article" date="2020" name="mSystems">
        <title>Genome- and Community-Level Interaction Insights into Carbon Utilization and Element Cycling Functions of Hydrothermarchaeota in Hydrothermal Sediment.</title>
        <authorList>
            <person name="Zhou Z."/>
            <person name="Liu Y."/>
            <person name="Xu W."/>
            <person name="Pan J."/>
            <person name="Luo Z.H."/>
            <person name="Li M."/>
        </authorList>
    </citation>
    <scope>NUCLEOTIDE SEQUENCE [LARGE SCALE GENOMIC DNA]</scope>
    <source>
        <strain evidence="2">SpSt-906</strain>
    </source>
</reference>
<dbReference type="InterPro" id="IPR045659">
    <property type="entry name" value="LptD_2"/>
</dbReference>
<dbReference type="EMBL" id="DTMQ01000048">
    <property type="protein sequence ID" value="HGF00021.1"/>
    <property type="molecule type" value="Genomic_DNA"/>
</dbReference>
<evidence type="ECO:0000313" key="2">
    <source>
        <dbReference type="EMBL" id="HGF00021.1"/>
    </source>
</evidence>
<dbReference type="Gene3D" id="2.60.450.10">
    <property type="entry name" value="Lipopolysaccharide (LPS) transport protein A like domain"/>
    <property type="match status" value="1"/>
</dbReference>
<dbReference type="PANTHER" id="PTHR30189">
    <property type="entry name" value="LPS-ASSEMBLY PROTEIN"/>
    <property type="match status" value="1"/>
</dbReference>
<gene>
    <name evidence="2" type="ORF">ENX07_08150</name>
</gene>
<organism evidence="2">
    <name type="scientific">candidate division WOR-3 bacterium</name>
    <dbReference type="NCBI Taxonomy" id="2052148"/>
    <lineage>
        <taxon>Bacteria</taxon>
        <taxon>Bacteria division WOR-3</taxon>
    </lineage>
</organism>